<evidence type="ECO:0000313" key="2">
    <source>
        <dbReference type="EMBL" id="QID06514.1"/>
    </source>
</evidence>
<evidence type="ECO:0000256" key="1">
    <source>
        <dbReference type="SAM" id="Phobius"/>
    </source>
</evidence>
<accession>A0A6G6ACG3</accession>
<keyword evidence="1" id="KW-0472">Membrane</keyword>
<protein>
    <submittedName>
        <fullName evidence="2">Uncharacterized protein</fullName>
    </submittedName>
</protein>
<proteinExistence type="predicted"/>
<keyword evidence="1" id="KW-1133">Transmembrane helix</keyword>
<name>A0A6G6ACG3_9VIRU</name>
<sequence>MNRKINFIPLKFLTHSSTNLVPKINQALIKKRNYDTLSFMAMFTAIYCTSIITMYDSDDSDDDDY</sequence>
<organism evidence="2">
    <name type="scientific">Borely moumouvirus</name>
    <dbReference type="NCBI Taxonomy" id="2712067"/>
    <lineage>
        <taxon>Viruses</taxon>
        <taxon>Varidnaviria</taxon>
        <taxon>Bamfordvirae</taxon>
        <taxon>Nucleocytoviricota</taxon>
        <taxon>Megaviricetes</taxon>
        <taxon>Imitervirales</taxon>
        <taxon>Mimiviridae</taxon>
        <taxon>Megamimivirinae</taxon>
        <taxon>Moumouvirus</taxon>
    </lineage>
</organism>
<feature type="transmembrane region" description="Helical" evidence="1">
    <location>
        <begin position="37"/>
        <end position="55"/>
    </location>
</feature>
<reference evidence="2" key="1">
    <citation type="submission" date="2019-07" db="EMBL/GenBank/DDBJ databases">
        <title>The discovery of a new lineage B mimivirus raises questions about particles surface fibrils.</title>
        <authorList>
            <person name="Silva L.K.S."/>
            <person name="Rodrigues R.A.L."/>
            <person name="Andrade A.C.S.P."/>
            <person name="Hikida H."/>
            <person name="Andreani J."/>
            <person name="Levasseur A."/>
            <person name="La Scola B."/>
            <person name="Abrahao J.S."/>
        </authorList>
    </citation>
    <scope>NUCLEOTIDE SEQUENCE</scope>
    <source>
        <strain evidence="2">B60</strain>
    </source>
</reference>
<keyword evidence="1" id="KW-0812">Transmembrane</keyword>
<dbReference type="EMBL" id="MN175499">
    <property type="protein sequence ID" value="QID06514.1"/>
    <property type="molecule type" value="Genomic_DNA"/>
</dbReference>